<feature type="transmembrane region" description="Helical" evidence="2">
    <location>
        <begin position="31"/>
        <end position="52"/>
    </location>
</feature>
<keyword evidence="2" id="KW-1133">Transmembrane helix</keyword>
<evidence type="ECO:0000256" key="1">
    <source>
        <dbReference type="SAM" id="MobiDB-lite"/>
    </source>
</evidence>
<keyword evidence="2" id="KW-0812">Transmembrane</keyword>
<feature type="region of interest" description="Disordered" evidence="1">
    <location>
        <begin position="51"/>
        <end position="108"/>
    </location>
</feature>
<protein>
    <recommendedName>
        <fullName evidence="5">Transmembrane protein</fullName>
    </recommendedName>
</protein>
<proteinExistence type="predicted"/>
<evidence type="ECO:0000313" key="4">
    <source>
        <dbReference type="Proteomes" id="UP000634522"/>
    </source>
</evidence>
<keyword evidence="2" id="KW-0472">Membrane</keyword>
<gene>
    <name evidence="3" type="ORF">GPA27_08070</name>
</gene>
<dbReference type="EMBL" id="WTVS01000013">
    <property type="protein sequence ID" value="NMF97342.1"/>
    <property type="molecule type" value="Genomic_DNA"/>
</dbReference>
<dbReference type="Proteomes" id="UP000634522">
    <property type="component" value="Unassembled WGS sequence"/>
</dbReference>
<accession>A0ABX1NDH3</accession>
<dbReference type="RefSeq" id="WP_169139323.1">
    <property type="nucleotide sequence ID" value="NZ_WTVS01000013.1"/>
</dbReference>
<feature type="compositionally biased region" description="Polar residues" evidence="1">
    <location>
        <begin position="54"/>
        <end position="70"/>
    </location>
</feature>
<organism evidence="3 4">
    <name type="scientific">Aromatoleum toluolicum</name>
    <dbReference type="NCBI Taxonomy" id="90060"/>
    <lineage>
        <taxon>Bacteria</taxon>
        <taxon>Pseudomonadati</taxon>
        <taxon>Pseudomonadota</taxon>
        <taxon>Betaproteobacteria</taxon>
        <taxon>Rhodocyclales</taxon>
        <taxon>Rhodocyclaceae</taxon>
        <taxon>Aromatoleum</taxon>
    </lineage>
</organism>
<evidence type="ECO:0000313" key="3">
    <source>
        <dbReference type="EMBL" id="NMF97342.1"/>
    </source>
</evidence>
<feature type="compositionally biased region" description="Basic and acidic residues" evidence="1">
    <location>
        <begin position="73"/>
        <end position="83"/>
    </location>
</feature>
<reference evidence="3 4" key="1">
    <citation type="submission" date="2019-12" db="EMBL/GenBank/DDBJ databases">
        <title>Comparative genomics gives insights into the taxonomy of the Azoarcus-Aromatoleum group and reveals separate origins of nif in the plant-associated Azoarcus and non-plant-associated Aromatoleum sub-groups.</title>
        <authorList>
            <person name="Lafos M."/>
            <person name="Maluk M."/>
            <person name="Batista M."/>
            <person name="Junghare M."/>
            <person name="Carmona M."/>
            <person name="Faoro H."/>
            <person name="Cruz L.M."/>
            <person name="Battistoni F."/>
            <person name="De Souza E."/>
            <person name="Pedrosa F."/>
            <person name="Chen W.-M."/>
            <person name="Poole P.S."/>
            <person name="Dixon R.A."/>
            <person name="James E.K."/>
        </authorList>
    </citation>
    <scope>NUCLEOTIDE SEQUENCE [LARGE SCALE GENOMIC DNA]</scope>
    <source>
        <strain evidence="3 4">T</strain>
    </source>
</reference>
<keyword evidence="4" id="KW-1185">Reference proteome</keyword>
<comment type="caution">
    <text evidence="3">The sequence shown here is derived from an EMBL/GenBank/DDBJ whole genome shotgun (WGS) entry which is preliminary data.</text>
</comment>
<sequence length="130" mass="14198">MAIMAKSWSTSCAACSPGDGGLQGKRSRGRATGIVLFLCALVSALVAAPGFARESTSSRQGKESVTSPGYSSARDKRRAELRRALMSGPETPRAAEQEPRRLSREQREALYQELRQAMRDANRPRSVTER</sequence>
<evidence type="ECO:0008006" key="5">
    <source>
        <dbReference type="Google" id="ProtNLM"/>
    </source>
</evidence>
<evidence type="ECO:0000256" key="2">
    <source>
        <dbReference type="SAM" id="Phobius"/>
    </source>
</evidence>
<feature type="compositionally biased region" description="Basic and acidic residues" evidence="1">
    <location>
        <begin position="93"/>
        <end position="108"/>
    </location>
</feature>
<name>A0ABX1NDH3_9RHOO</name>